<dbReference type="EMBL" id="GL732577">
    <property type="protein sequence ID" value="EFX75163.1"/>
    <property type="molecule type" value="Genomic_DNA"/>
</dbReference>
<name>E9GZG3_DAPPU</name>
<dbReference type="FunFam" id="3.40.50.300:FF:001373">
    <property type="entry name" value="Helicase with zinc finger domain 2"/>
    <property type="match status" value="1"/>
</dbReference>
<evidence type="ECO:0000256" key="3">
    <source>
        <dbReference type="ARBA" id="ARBA00022833"/>
    </source>
</evidence>
<dbReference type="GO" id="GO:0035194">
    <property type="term" value="P:regulatory ncRNA-mediated post-transcriptional gene silencing"/>
    <property type="evidence" value="ECO:0000318"/>
    <property type="project" value="GO_Central"/>
</dbReference>
<feature type="domain" description="C3H1-type" evidence="6">
    <location>
        <begin position="36"/>
        <end position="64"/>
    </location>
</feature>
<accession>E9GZG3</accession>
<dbReference type="OrthoDB" id="5988104at2759"/>
<dbReference type="GO" id="GO:0005829">
    <property type="term" value="C:cytosol"/>
    <property type="evidence" value="ECO:0000318"/>
    <property type="project" value="GO_Central"/>
</dbReference>
<dbReference type="OMA" id="FCEWHLA"/>
<dbReference type="InterPro" id="IPR041677">
    <property type="entry name" value="DNA2/NAM7_AAA_11"/>
</dbReference>
<dbReference type="GO" id="GO:0004386">
    <property type="term" value="F:helicase activity"/>
    <property type="evidence" value="ECO:0007669"/>
    <property type="project" value="InterPro"/>
</dbReference>
<dbReference type="PhylomeDB" id="E9GZG3"/>
<dbReference type="InParanoid" id="E9GZG3"/>
<dbReference type="PANTHER" id="PTHR10887:SF365">
    <property type="entry name" value="HELICASE WITH ZINC FINGER DOMAIN-RELATED"/>
    <property type="match status" value="1"/>
</dbReference>
<protein>
    <recommendedName>
        <fullName evidence="6">C3H1-type domain-containing protein</fullName>
    </recommendedName>
</protein>
<dbReference type="Gene3D" id="3.40.50.300">
    <property type="entry name" value="P-loop containing nucleotide triphosphate hydrolases"/>
    <property type="match status" value="2"/>
</dbReference>
<dbReference type="InterPro" id="IPR041679">
    <property type="entry name" value="DNA2/NAM7-like_C"/>
</dbReference>
<keyword evidence="8" id="KW-1185">Reference proteome</keyword>
<dbReference type="InterPro" id="IPR027417">
    <property type="entry name" value="P-loop_NTPase"/>
</dbReference>
<keyword evidence="3 4" id="KW-0862">Zinc</keyword>
<dbReference type="PROSITE" id="PS50103">
    <property type="entry name" value="ZF_C3H1"/>
    <property type="match status" value="1"/>
</dbReference>
<dbReference type="InterPro" id="IPR047187">
    <property type="entry name" value="SF1_C_Upf1"/>
</dbReference>
<dbReference type="InterPro" id="IPR045055">
    <property type="entry name" value="DNA2/NAM7-like"/>
</dbReference>
<dbReference type="Gene3D" id="4.10.1000.10">
    <property type="entry name" value="Zinc finger, CCCH-type"/>
    <property type="match status" value="1"/>
</dbReference>
<evidence type="ECO:0000313" key="7">
    <source>
        <dbReference type="EMBL" id="EFX75163.1"/>
    </source>
</evidence>
<dbReference type="SUPFAM" id="SSF90229">
    <property type="entry name" value="CCCH zinc finger"/>
    <property type="match status" value="1"/>
</dbReference>
<feature type="compositionally biased region" description="Polar residues" evidence="5">
    <location>
        <begin position="982"/>
        <end position="991"/>
    </location>
</feature>
<evidence type="ECO:0000259" key="6">
    <source>
        <dbReference type="PROSITE" id="PS50103"/>
    </source>
</evidence>
<proteinExistence type="predicted"/>
<dbReference type="GO" id="GO:0043186">
    <property type="term" value="C:P granule"/>
    <property type="evidence" value="ECO:0000318"/>
    <property type="project" value="GO_Central"/>
</dbReference>
<evidence type="ECO:0000256" key="1">
    <source>
        <dbReference type="ARBA" id="ARBA00022723"/>
    </source>
</evidence>
<dbReference type="SUPFAM" id="SSF52540">
    <property type="entry name" value="P-loop containing nucleoside triphosphate hydrolases"/>
    <property type="match status" value="1"/>
</dbReference>
<keyword evidence="2 4" id="KW-0863">Zinc-finger</keyword>
<dbReference type="CDD" id="cd18808">
    <property type="entry name" value="SF1_C_Upf1"/>
    <property type="match status" value="1"/>
</dbReference>
<dbReference type="Proteomes" id="UP000000305">
    <property type="component" value="Unassembled WGS sequence"/>
</dbReference>
<dbReference type="InterPro" id="IPR000571">
    <property type="entry name" value="Znf_CCCH"/>
</dbReference>
<evidence type="ECO:0000313" key="8">
    <source>
        <dbReference type="Proteomes" id="UP000000305"/>
    </source>
</evidence>
<feature type="region of interest" description="Disordered" evidence="5">
    <location>
        <begin position="974"/>
        <end position="1019"/>
    </location>
</feature>
<dbReference type="GO" id="GO:0008270">
    <property type="term" value="F:zinc ion binding"/>
    <property type="evidence" value="ECO:0007669"/>
    <property type="project" value="UniProtKB-KW"/>
</dbReference>
<sequence>MAFFDEDIPLNRNVINPTDKIELLSKFRAPPSGLTSEEFRLCKQFEKNNTCRLGSQCVEAHGVEELNQWITFWNTLKDRINTQLEKNVVCKTFLQKLHLESSNSDRSKCMFVSNLPFVDLKLEESVNVTLSTKPASTSWTISLKSQEKLQNIGLLEDNYRENFFIQSVLTRESNLKHGHLTKSHQEWNSSSCENPFTIIITIKFKSNIYGSFNQAVIFDFGSKSYLSLPLRVEVYPANEGFELSKDGKQLIVSSENRWTEENADIFRLPSTHLEDHCLELKKKYPQAGHKLKFPTAFETTILNYANYKERMHLLLCVEELAQARILASFNLTGNVILTTNYILSPGPLSTAKYCTGENELFAKLELTYNISEDTPAGRLILNNCNVALISFGLDSQGKRRAYECVIEDKTKDAIYLRLNEKLVTDFQLKHGSEFRVQAQFQLNRDVFCEKHWAIDLCTTKILFPDVAVSYRFEGEIPEMVTKLNVQQQQAVAAIYSNPRQKRAPIVIAGPYGTGKTFTFAQCIKVILDQPDTRVLVCTHSNSAADLYVKDYLHPMVQSGMNHYRPLRVFYKVRWLATVHHSVIEYSLRETDPTKACSFRLPKLSEIEQHRIVVTTLGTTSYLLRAGVKKGYFTHILIDEAAQCTECDVLIPLSLADERTRIALAEFPCRILLCENYRSHFAIVKFTSELFYDNRLKSVGKNEQHAEFYPLTFRGAKGEDIQDPNSTSIYNMAEIYEIGEVVKKLQDTWPQDSWGAFDENSIGIVSPYSDQVSRIRVHLRHRKLFGVNVERVLNVQGKQFRVIILSTVRTRNTCYELEEEEDNEEDEEAQFGFLSSARLMNTAVTRARSLVIVVGDPLALCSVGKCRKLWHRFIEACRDQNSLYGISWMQLRSHLDALEMKKLYGLNPMAPEFVPKVIRVGQSSRATGSTYSPSIIMSTQQYALGLPPFYLPPPPSSTATAGIPPFPPPPFYQQRFNPCSPHRQPQLNQSPATHPHKPRPRILPFNTKSPNYSTPHLPGPIVPPPVVNHSFGNFGTAPNSTFSQLNSSFQVRIRPHHL</sequence>
<dbReference type="Pfam" id="PF13087">
    <property type="entry name" value="AAA_12"/>
    <property type="match status" value="1"/>
</dbReference>
<dbReference type="GO" id="GO:0003723">
    <property type="term" value="F:RNA binding"/>
    <property type="evidence" value="ECO:0000318"/>
    <property type="project" value="GO_Central"/>
</dbReference>
<dbReference type="AlphaFoldDB" id="E9GZG3"/>
<dbReference type="KEGG" id="dpx:DAPPUDRAFT_199569"/>
<feature type="zinc finger region" description="C3H1-type" evidence="4">
    <location>
        <begin position="36"/>
        <end position="64"/>
    </location>
</feature>
<evidence type="ECO:0000256" key="2">
    <source>
        <dbReference type="ARBA" id="ARBA00022771"/>
    </source>
</evidence>
<evidence type="ECO:0000256" key="5">
    <source>
        <dbReference type="SAM" id="MobiDB-lite"/>
    </source>
</evidence>
<reference evidence="7 8" key="1">
    <citation type="journal article" date="2011" name="Science">
        <title>The ecoresponsive genome of Daphnia pulex.</title>
        <authorList>
            <person name="Colbourne J.K."/>
            <person name="Pfrender M.E."/>
            <person name="Gilbert D."/>
            <person name="Thomas W.K."/>
            <person name="Tucker A."/>
            <person name="Oakley T.H."/>
            <person name="Tokishita S."/>
            <person name="Aerts A."/>
            <person name="Arnold G.J."/>
            <person name="Basu M.K."/>
            <person name="Bauer D.J."/>
            <person name="Caceres C.E."/>
            <person name="Carmel L."/>
            <person name="Casola C."/>
            <person name="Choi J.H."/>
            <person name="Detter J.C."/>
            <person name="Dong Q."/>
            <person name="Dusheyko S."/>
            <person name="Eads B.D."/>
            <person name="Frohlich T."/>
            <person name="Geiler-Samerotte K.A."/>
            <person name="Gerlach D."/>
            <person name="Hatcher P."/>
            <person name="Jogdeo S."/>
            <person name="Krijgsveld J."/>
            <person name="Kriventseva E.V."/>
            <person name="Kultz D."/>
            <person name="Laforsch C."/>
            <person name="Lindquist E."/>
            <person name="Lopez J."/>
            <person name="Manak J.R."/>
            <person name="Muller J."/>
            <person name="Pangilinan J."/>
            <person name="Patwardhan R.P."/>
            <person name="Pitluck S."/>
            <person name="Pritham E.J."/>
            <person name="Rechtsteiner A."/>
            <person name="Rho M."/>
            <person name="Rogozin I.B."/>
            <person name="Sakarya O."/>
            <person name="Salamov A."/>
            <person name="Schaack S."/>
            <person name="Shapiro H."/>
            <person name="Shiga Y."/>
            <person name="Skalitzky C."/>
            <person name="Smith Z."/>
            <person name="Souvorov A."/>
            <person name="Sung W."/>
            <person name="Tang Z."/>
            <person name="Tsuchiya D."/>
            <person name="Tu H."/>
            <person name="Vos H."/>
            <person name="Wang M."/>
            <person name="Wolf Y.I."/>
            <person name="Yamagata H."/>
            <person name="Yamada T."/>
            <person name="Ye Y."/>
            <person name="Shaw J.R."/>
            <person name="Andrews J."/>
            <person name="Crease T.J."/>
            <person name="Tang H."/>
            <person name="Lucas S.M."/>
            <person name="Robertson H.M."/>
            <person name="Bork P."/>
            <person name="Koonin E.V."/>
            <person name="Zdobnov E.M."/>
            <person name="Grigoriev I.V."/>
            <person name="Lynch M."/>
            <person name="Boore J.L."/>
        </authorList>
    </citation>
    <scope>NUCLEOTIDE SEQUENCE [LARGE SCALE GENOMIC DNA]</scope>
</reference>
<evidence type="ECO:0000256" key="4">
    <source>
        <dbReference type="PROSITE-ProRule" id="PRU00723"/>
    </source>
</evidence>
<dbReference type="STRING" id="6669.E9GZG3"/>
<dbReference type="HOGENOM" id="CLU_001451_0_0_1"/>
<dbReference type="eggNOG" id="KOG1804">
    <property type="taxonomic scope" value="Eukaryota"/>
</dbReference>
<gene>
    <name evidence="7" type="ORF">DAPPUDRAFT_199569</name>
</gene>
<keyword evidence="1 4" id="KW-0479">Metal-binding</keyword>
<dbReference type="Pfam" id="PF00642">
    <property type="entry name" value="zf-CCCH"/>
    <property type="match status" value="1"/>
</dbReference>
<organism evidence="7 8">
    <name type="scientific">Daphnia pulex</name>
    <name type="common">Water flea</name>
    <dbReference type="NCBI Taxonomy" id="6669"/>
    <lineage>
        <taxon>Eukaryota</taxon>
        <taxon>Metazoa</taxon>
        <taxon>Ecdysozoa</taxon>
        <taxon>Arthropoda</taxon>
        <taxon>Crustacea</taxon>
        <taxon>Branchiopoda</taxon>
        <taxon>Diplostraca</taxon>
        <taxon>Cladocera</taxon>
        <taxon>Anomopoda</taxon>
        <taxon>Daphniidae</taxon>
        <taxon>Daphnia</taxon>
    </lineage>
</organism>
<dbReference type="Pfam" id="PF13086">
    <property type="entry name" value="AAA_11"/>
    <property type="match status" value="2"/>
</dbReference>
<dbReference type="InterPro" id="IPR036855">
    <property type="entry name" value="Znf_CCCH_sf"/>
</dbReference>
<dbReference type="PANTHER" id="PTHR10887">
    <property type="entry name" value="DNA2/NAM7 HELICASE FAMILY"/>
    <property type="match status" value="1"/>
</dbReference>